<evidence type="ECO:0000256" key="4">
    <source>
        <dbReference type="ARBA" id="ARBA00023242"/>
    </source>
</evidence>
<comment type="function">
    <text evidence="5">Component of the CENPA-NAC (nucleosome-associated) complex, a complex that plays a central role in assembly of kinetochore proteins, mitotic progression and chromosome segregation. The CENPA-NAC complex recruits the CENPA-CAD (nucleosome distal) complex and may be involved in incorporation of newly synthesized CENPA into centromeres. CENPC recruits DNA methylation and DNMT3B to both centromeric and pericentromeric satellite repeats and regulates the histone code in these regions.</text>
</comment>
<dbReference type="InterPro" id="IPR014710">
    <property type="entry name" value="RmlC-like_jellyroll"/>
</dbReference>
<comment type="caution">
    <text evidence="12">The sequence shown here is derived from an EMBL/GenBank/DDBJ whole genome shotgun (WGS) entry which is preliminary data.</text>
</comment>
<dbReference type="GO" id="GO:0051315">
    <property type="term" value="P:attachment of mitotic spindle microtubules to kinetochore"/>
    <property type="evidence" value="ECO:0007669"/>
    <property type="project" value="TreeGrafter"/>
</dbReference>
<keyword evidence="13" id="KW-1185">Reference proteome</keyword>
<dbReference type="EMBL" id="VYZB01000279">
    <property type="protein sequence ID" value="NWS72318.1"/>
    <property type="molecule type" value="Genomic_DNA"/>
</dbReference>
<comment type="subcellular location">
    <subcellularLocation>
        <location evidence="1">Nucleus</location>
    </subcellularLocation>
</comment>
<evidence type="ECO:0000256" key="10">
    <source>
        <dbReference type="SAM" id="MobiDB-lite"/>
    </source>
</evidence>
<dbReference type="InterPro" id="IPR028386">
    <property type="entry name" value="CENP-C/Mif2/cnp3"/>
</dbReference>
<feature type="compositionally biased region" description="Polar residues" evidence="10">
    <location>
        <begin position="135"/>
        <end position="151"/>
    </location>
</feature>
<keyword evidence="4" id="KW-0539">Nucleus</keyword>
<evidence type="ECO:0000256" key="5">
    <source>
        <dbReference type="ARBA" id="ARBA00053516"/>
    </source>
</evidence>
<dbReference type="PANTHER" id="PTHR16684:SF11">
    <property type="entry name" value="CENTROMERE PROTEIN C"/>
    <property type="match status" value="1"/>
</dbReference>
<feature type="non-terminal residue" evidence="12">
    <location>
        <position position="1"/>
    </location>
</feature>
<feature type="compositionally biased region" description="Acidic residues" evidence="10">
    <location>
        <begin position="199"/>
        <end position="208"/>
    </location>
</feature>
<feature type="compositionally biased region" description="Basic residues" evidence="10">
    <location>
        <begin position="153"/>
        <end position="162"/>
    </location>
</feature>
<dbReference type="FunFam" id="2.60.120.10:FF:000033">
    <property type="entry name" value="Centromere protein C 1"/>
    <property type="match status" value="1"/>
</dbReference>
<gene>
    <name evidence="12" type="primary">Cenpc</name>
    <name evidence="12" type="ORF">CROSUL_R06582</name>
</gene>
<comment type="subunit">
    <text evidence="6">Oligomer. Component of the CENPA-NAC complex, at least composed of CENPA, CENPC, CENPH, CENPM, CENPN, CENPT and CENPU. The CENPA-NAC complex interacts with the CENPA-CAD complex, composed of CENPI, CENPK, CENPL, CENPO, CENPP, CENPQ, CENPR and CENPS. Binds to DAXX. Interacts with DNMT3B. Interacts directly with CENPA. Identified in a centromere complex containing histones H2A, H2B and H4, and at least CENPA, CENPB, CENPC, CENPT, CENPN, HJURP, SUPT16H, SSRP1 and RSF1. Interacts with MEIKIN.</text>
</comment>
<evidence type="ECO:0000256" key="3">
    <source>
        <dbReference type="ARBA" id="ARBA00023125"/>
    </source>
</evidence>
<dbReference type="Pfam" id="PF11699">
    <property type="entry name" value="CENP-C_C"/>
    <property type="match status" value="1"/>
</dbReference>
<dbReference type="GO" id="GO:0000776">
    <property type="term" value="C:kinetochore"/>
    <property type="evidence" value="ECO:0007669"/>
    <property type="project" value="InterPro"/>
</dbReference>
<evidence type="ECO:0000256" key="2">
    <source>
        <dbReference type="ARBA" id="ARBA00010291"/>
    </source>
</evidence>
<evidence type="ECO:0000256" key="7">
    <source>
        <dbReference type="ARBA" id="ARBA00068530"/>
    </source>
</evidence>
<evidence type="ECO:0000256" key="6">
    <source>
        <dbReference type="ARBA" id="ARBA00064952"/>
    </source>
</evidence>
<dbReference type="GO" id="GO:0051382">
    <property type="term" value="P:kinetochore assembly"/>
    <property type="evidence" value="ECO:0007669"/>
    <property type="project" value="InterPro"/>
</dbReference>
<name>A0A7K5HST3_CROSL</name>
<feature type="domain" description="Mif2/CENP-C cupin" evidence="11">
    <location>
        <begin position="516"/>
        <end position="598"/>
    </location>
</feature>
<accession>A0A7K5HST3</accession>
<evidence type="ECO:0000256" key="1">
    <source>
        <dbReference type="ARBA" id="ARBA00004123"/>
    </source>
</evidence>
<protein>
    <recommendedName>
        <fullName evidence="7">Centromere protein C</fullName>
    </recommendedName>
    <alternativeName>
        <fullName evidence="8">Centromere autoantigen C</fullName>
    </alternativeName>
    <alternativeName>
        <fullName evidence="9">Centromere protein C 1</fullName>
    </alternativeName>
</protein>
<proteinExistence type="inferred from homology"/>
<reference evidence="12 13" key="1">
    <citation type="submission" date="2019-09" db="EMBL/GenBank/DDBJ databases">
        <title>Bird 10,000 Genomes (B10K) Project - Family phase.</title>
        <authorList>
            <person name="Zhang G."/>
        </authorList>
    </citation>
    <scope>NUCLEOTIDE SEQUENCE [LARGE SCALE GENOMIC DNA]</scope>
    <source>
        <strain evidence="12">B10K-DU-003-44</strain>
        <tissue evidence="12">Muscle</tissue>
    </source>
</reference>
<dbReference type="SUPFAM" id="SSF51182">
    <property type="entry name" value="RmlC-like cupins"/>
    <property type="match status" value="1"/>
</dbReference>
<dbReference type="InterPro" id="IPR025974">
    <property type="entry name" value="Mif2/CENP-C_cupin"/>
</dbReference>
<evidence type="ECO:0000313" key="13">
    <source>
        <dbReference type="Proteomes" id="UP000549499"/>
    </source>
</evidence>
<sequence length="600" mass="67841">SKKKKTESKEGNKNRKAQVEALTKQKTDDLHVGVHDFKGTSESDPVSNSEGKVRKSQRQNSNPTGKTKKDALGQNTTKGMSWKPEAEELMLSWSGLETKASDEEKFKTRVMPSEDSPMHLAGHQQERAVSPIKNLRSSKYLQLSSKASQPLVSKKKTAKQKLPKGVVAKRLAESPRKKLKKPGKKSIKKKSQLPREESSDSELGEEEVERQPVKLNEVFTSPPRQKLQKLAKSEKPKNVLHTLELPGGVNNHTPVKAQEHRVDSVKSSEKKRLSAKFSGKKPKKIHHRTSKGACSNSEYAESQADSDGSTVQDTARKKQKLSDVKIKNNKRKCNMQHELQLLATLIPFSCHNSNVIEISTGKYCPSHVEQQERRFNVSPLQIFLSYLMQMISSFKLVLPSNTPNVRRSKRIRLRPLEYWRGERVNCAVGTSGRLVITGIACPETRPHRKIKRSKDGHKWKRDETKHQIPVNLDYCLGDSSKPTVVVDPETNEEVLLECINTESADSFFFKDESVEIYKNLNTSAFAIGKLVLKPLKEKGYQYVYMDTLVFHVIRGKVILTLHKTSYYLAAGDCFYVPAGNGYNIRNLQNEESILLFTQLK</sequence>
<feature type="compositionally biased region" description="Basic residues" evidence="10">
    <location>
        <begin position="177"/>
        <end position="192"/>
    </location>
</feature>
<keyword evidence="3" id="KW-0238">DNA-binding</keyword>
<evidence type="ECO:0000259" key="11">
    <source>
        <dbReference type="Pfam" id="PF11699"/>
    </source>
</evidence>
<feature type="region of interest" description="Disordered" evidence="10">
    <location>
        <begin position="1"/>
        <end position="317"/>
    </location>
</feature>
<dbReference type="AlphaFoldDB" id="A0A7K5HST3"/>
<dbReference type="Proteomes" id="UP000549499">
    <property type="component" value="Unassembled WGS sequence"/>
</dbReference>
<comment type="similarity">
    <text evidence="2">Belongs to the CENP-C/MIF2 family.</text>
</comment>
<feature type="compositionally biased region" description="Basic and acidic residues" evidence="10">
    <location>
        <begin position="23"/>
        <end position="41"/>
    </location>
</feature>
<feature type="non-terminal residue" evidence="12">
    <location>
        <position position="600"/>
    </location>
</feature>
<evidence type="ECO:0000256" key="9">
    <source>
        <dbReference type="ARBA" id="ARBA00083562"/>
    </source>
</evidence>
<dbReference type="InterPro" id="IPR011051">
    <property type="entry name" value="RmlC_Cupin_sf"/>
</dbReference>
<organism evidence="12 13">
    <name type="scientific">Crotophaga sulcirostris</name>
    <name type="common">Groove-billed ani</name>
    <dbReference type="NCBI Taxonomy" id="33598"/>
    <lineage>
        <taxon>Eukaryota</taxon>
        <taxon>Metazoa</taxon>
        <taxon>Chordata</taxon>
        <taxon>Craniata</taxon>
        <taxon>Vertebrata</taxon>
        <taxon>Euteleostomi</taxon>
        <taxon>Archelosauria</taxon>
        <taxon>Archosauria</taxon>
        <taxon>Dinosauria</taxon>
        <taxon>Saurischia</taxon>
        <taxon>Theropoda</taxon>
        <taxon>Coelurosauria</taxon>
        <taxon>Aves</taxon>
        <taxon>Neognathae</taxon>
        <taxon>Neoaves</taxon>
        <taxon>Otidimorphae</taxon>
        <taxon>Cuculiformes</taxon>
        <taxon>Crotophagidae</taxon>
        <taxon>Crotophaga</taxon>
    </lineage>
</organism>
<dbReference type="GO" id="GO:0051455">
    <property type="term" value="P:spindle attachment to meiosis I kinetochore"/>
    <property type="evidence" value="ECO:0007669"/>
    <property type="project" value="TreeGrafter"/>
</dbReference>
<evidence type="ECO:0000256" key="8">
    <source>
        <dbReference type="ARBA" id="ARBA00082151"/>
    </source>
</evidence>
<dbReference type="GO" id="GO:0005721">
    <property type="term" value="C:pericentric heterochromatin"/>
    <property type="evidence" value="ECO:0007669"/>
    <property type="project" value="UniProtKB-ARBA"/>
</dbReference>
<evidence type="ECO:0000313" key="12">
    <source>
        <dbReference type="EMBL" id="NWS72318.1"/>
    </source>
</evidence>
<dbReference type="OrthoDB" id="1939643at2759"/>
<feature type="compositionally biased region" description="Basic and acidic residues" evidence="10">
    <location>
        <begin position="257"/>
        <end position="272"/>
    </location>
</feature>
<dbReference type="Gene3D" id="2.60.120.10">
    <property type="entry name" value="Jelly Rolls"/>
    <property type="match status" value="1"/>
</dbReference>
<dbReference type="PANTHER" id="PTHR16684">
    <property type="entry name" value="CENTROMERE PROTEIN C"/>
    <property type="match status" value="1"/>
</dbReference>
<dbReference type="GO" id="GO:0019237">
    <property type="term" value="F:centromeric DNA binding"/>
    <property type="evidence" value="ECO:0007669"/>
    <property type="project" value="InterPro"/>
</dbReference>
<feature type="compositionally biased region" description="Polar residues" evidence="10">
    <location>
        <begin position="292"/>
        <end position="313"/>
    </location>
</feature>
<dbReference type="GO" id="GO:0005634">
    <property type="term" value="C:nucleus"/>
    <property type="evidence" value="ECO:0007669"/>
    <property type="project" value="UniProtKB-SubCell"/>
</dbReference>
<feature type="compositionally biased region" description="Basic residues" evidence="10">
    <location>
        <begin position="278"/>
        <end position="290"/>
    </location>
</feature>